<feature type="transmembrane region" description="Helical" evidence="6">
    <location>
        <begin position="173"/>
        <end position="192"/>
    </location>
</feature>
<feature type="transmembrane region" description="Helical" evidence="6">
    <location>
        <begin position="94"/>
        <end position="113"/>
    </location>
</feature>
<feature type="transmembrane region" description="Helical" evidence="6">
    <location>
        <begin position="133"/>
        <end position="152"/>
    </location>
</feature>
<dbReference type="OrthoDB" id="9814290at2"/>
<dbReference type="Proteomes" id="UP000198424">
    <property type="component" value="Unassembled WGS sequence"/>
</dbReference>
<keyword evidence="4 6" id="KW-1133">Transmembrane helix</keyword>
<dbReference type="eggNOG" id="COG0755">
    <property type="taxonomic scope" value="Bacteria"/>
</dbReference>
<evidence type="ECO:0000256" key="6">
    <source>
        <dbReference type="SAM" id="Phobius"/>
    </source>
</evidence>
<dbReference type="STRING" id="991.IW20_12010"/>
<keyword evidence="5 6" id="KW-0472">Membrane</keyword>
<feature type="transmembrane region" description="Helical" evidence="6">
    <location>
        <begin position="207"/>
        <end position="226"/>
    </location>
</feature>
<evidence type="ECO:0000256" key="2">
    <source>
        <dbReference type="ARBA" id="ARBA00022692"/>
    </source>
</evidence>
<reference evidence="8 10" key="1">
    <citation type="submission" date="2014-07" db="EMBL/GenBank/DDBJ databases">
        <title>Genome of Flavobacterium hydatis DSM 2063.</title>
        <authorList>
            <person name="Pipes S.E."/>
            <person name="Stropko S.J."/>
            <person name="Newman J.D."/>
        </authorList>
    </citation>
    <scope>NUCLEOTIDE SEQUENCE [LARGE SCALE GENOMIC DNA]</scope>
    <source>
        <strain evidence="8 10">DSM 2063</strain>
    </source>
</reference>
<feature type="domain" description="Cytochrome c assembly protein" evidence="7">
    <location>
        <begin position="75"/>
        <end position="255"/>
    </location>
</feature>
<dbReference type="InterPro" id="IPR002541">
    <property type="entry name" value="Cyt_c_assembly"/>
</dbReference>
<keyword evidence="2 6" id="KW-0812">Transmembrane</keyword>
<dbReference type="Pfam" id="PF01578">
    <property type="entry name" value="Cytochrom_C_asm"/>
    <property type="match status" value="1"/>
</dbReference>
<evidence type="ECO:0000313" key="11">
    <source>
        <dbReference type="Proteomes" id="UP000198424"/>
    </source>
</evidence>
<evidence type="ECO:0000313" key="9">
    <source>
        <dbReference type="EMBL" id="OXA97600.1"/>
    </source>
</evidence>
<dbReference type="PANTHER" id="PTHR30071">
    <property type="entry name" value="HEME EXPORTER PROTEIN C"/>
    <property type="match status" value="1"/>
</dbReference>
<comment type="subcellular location">
    <subcellularLocation>
        <location evidence="1">Membrane</location>
        <topology evidence="1">Multi-pass membrane protein</topology>
    </subcellularLocation>
</comment>
<feature type="transmembrane region" description="Helical" evidence="6">
    <location>
        <begin position="6"/>
        <end position="25"/>
    </location>
</feature>
<dbReference type="InterPro" id="IPR045062">
    <property type="entry name" value="Cyt_c_biogenesis_CcsA/CcmC"/>
</dbReference>
<evidence type="ECO:0000256" key="5">
    <source>
        <dbReference type="ARBA" id="ARBA00023136"/>
    </source>
</evidence>
<organism evidence="8 10">
    <name type="scientific">Flavobacterium hydatis</name>
    <name type="common">Cytophaga aquatilis</name>
    <dbReference type="NCBI Taxonomy" id="991"/>
    <lineage>
        <taxon>Bacteria</taxon>
        <taxon>Pseudomonadati</taxon>
        <taxon>Bacteroidota</taxon>
        <taxon>Flavobacteriia</taxon>
        <taxon>Flavobacteriales</taxon>
        <taxon>Flavobacteriaceae</taxon>
        <taxon>Flavobacterium</taxon>
    </lineage>
</organism>
<dbReference type="PANTHER" id="PTHR30071:SF1">
    <property type="entry name" value="CYTOCHROME B_B6 PROTEIN-RELATED"/>
    <property type="match status" value="1"/>
</dbReference>
<proteinExistence type="predicted"/>
<sequence length="267" mass="31098">MNYWIYFSHYAIVAIICWIICMLLQVPKSTRNKTAPILLFAILGGLAMVVFTYNLWQHLGRPPMRTLGETRLWYAVFLPIIGVITYTRWKYKWLLNYSLVMATVFLTINYLNPDTYNKALMPALQSIWFVPHVLVYIFSYALLAASSIVACYGLYEYYRGNYKDAILQLANNLVYVGFGFLSLGLLFGALWAKEAWGHYWTWDPKETWAMLTWLGYLIYIHMRYRYPDSIKPVLITLALAFVVLLLCWFGVNYMPSAAQSVHTYSNT</sequence>
<feature type="transmembrane region" description="Helical" evidence="6">
    <location>
        <begin position="37"/>
        <end position="56"/>
    </location>
</feature>
<name>A0A086AH99_FLAHY</name>
<dbReference type="RefSeq" id="WP_035622299.1">
    <property type="nucleotide sequence ID" value="NZ_JBEWQG010000022.1"/>
</dbReference>
<comment type="caution">
    <text evidence="8">The sequence shown here is derived from an EMBL/GenBank/DDBJ whole genome shotgun (WGS) entry which is preliminary data.</text>
</comment>
<keyword evidence="11" id="KW-1185">Reference proteome</keyword>
<keyword evidence="3" id="KW-0201">Cytochrome c-type biogenesis</keyword>
<gene>
    <name evidence="9" type="ORF">B0A62_01700</name>
    <name evidence="8" type="ORF">IW20_12010</name>
</gene>
<evidence type="ECO:0000256" key="3">
    <source>
        <dbReference type="ARBA" id="ARBA00022748"/>
    </source>
</evidence>
<evidence type="ECO:0000256" key="4">
    <source>
        <dbReference type="ARBA" id="ARBA00022989"/>
    </source>
</evidence>
<dbReference type="GO" id="GO:0020037">
    <property type="term" value="F:heme binding"/>
    <property type="evidence" value="ECO:0007669"/>
    <property type="project" value="InterPro"/>
</dbReference>
<dbReference type="EMBL" id="JPRM01000016">
    <property type="protein sequence ID" value="KFF16063.1"/>
    <property type="molecule type" value="Genomic_DNA"/>
</dbReference>
<dbReference type="GO" id="GO:0005886">
    <property type="term" value="C:plasma membrane"/>
    <property type="evidence" value="ECO:0007669"/>
    <property type="project" value="TreeGrafter"/>
</dbReference>
<dbReference type="AlphaFoldDB" id="A0A086AH99"/>
<dbReference type="GO" id="GO:0017004">
    <property type="term" value="P:cytochrome complex assembly"/>
    <property type="evidence" value="ECO:0007669"/>
    <property type="project" value="UniProtKB-KW"/>
</dbReference>
<evidence type="ECO:0000256" key="1">
    <source>
        <dbReference type="ARBA" id="ARBA00004141"/>
    </source>
</evidence>
<evidence type="ECO:0000259" key="7">
    <source>
        <dbReference type="Pfam" id="PF01578"/>
    </source>
</evidence>
<evidence type="ECO:0000313" key="8">
    <source>
        <dbReference type="EMBL" id="KFF16063.1"/>
    </source>
</evidence>
<feature type="transmembrane region" description="Helical" evidence="6">
    <location>
        <begin position="71"/>
        <end position="87"/>
    </location>
</feature>
<dbReference type="Proteomes" id="UP000028712">
    <property type="component" value="Unassembled WGS sequence"/>
</dbReference>
<protein>
    <submittedName>
        <fullName evidence="8">Cytochrome C assembly protein</fullName>
    </submittedName>
</protein>
<accession>A0A086AH99</accession>
<evidence type="ECO:0000313" key="10">
    <source>
        <dbReference type="Proteomes" id="UP000028712"/>
    </source>
</evidence>
<dbReference type="EMBL" id="MUGY01000002">
    <property type="protein sequence ID" value="OXA97600.1"/>
    <property type="molecule type" value="Genomic_DNA"/>
</dbReference>
<feature type="transmembrane region" description="Helical" evidence="6">
    <location>
        <begin position="233"/>
        <end position="251"/>
    </location>
</feature>
<reference evidence="9 11" key="2">
    <citation type="submission" date="2016-11" db="EMBL/GenBank/DDBJ databases">
        <title>Whole genomes of Flavobacteriaceae.</title>
        <authorList>
            <person name="Stine C."/>
            <person name="Li C."/>
            <person name="Tadesse D."/>
        </authorList>
    </citation>
    <scope>NUCLEOTIDE SEQUENCE [LARGE SCALE GENOMIC DNA]</scope>
    <source>
        <strain evidence="9 11">ATCC 29551</strain>
    </source>
</reference>